<organism evidence="2">
    <name type="scientific">Photinus pyralis</name>
    <name type="common">Common eastern firefly</name>
    <name type="synonym">Lampyris pyralis</name>
    <dbReference type="NCBI Taxonomy" id="7054"/>
    <lineage>
        <taxon>Eukaryota</taxon>
        <taxon>Metazoa</taxon>
        <taxon>Ecdysozoa</taxon>
        <taxon>Arthropoda</taxon>
        <taxon>Hexapoda</taxon>
        <taxon>Insecta</taxon>
        <taxon>Pterygota</taxon>
        <taxon>Neoptera</taxon>
        <taxon>Endopterygota</taxon>
        <taxon>Coleoptera</taxon>
        <taxon>Polyphaga</taxon>
        <taxon>Elateriformia</taxon>
        <taxon>Elateroidea</taxon>
        <taxon>Lampyridae</taxon>
        <taxon>Lampyrinae</taxon>
        <taxon>Photinus</taxon>
    </lineage>
</organism>
<proteinExistence type="predicted"/>
<dbReference type="SUPFAM" id="SSF52009">
    <property type="entry name" value="Phosphohistidine domain"/>
    <property type="match status" value="1"/>
</dbReference>
<dbReference type="PANTHER" id="PTHR43615:SF1">
    <property type="entry name" value="PPDK_N DOMAIN-CONTAINING PROTEIN"/>
    <property type="match status" value="1"/>
</dbReference>
<dbReference type="InterPro" id="IPR008279">
    <property type="entry name" value="PEP-util_enz_mobile_dom"/>
</dbReference>
<feature type="domain" description="PEP-utilising enzyme mobile" evidence="1">
    <location>
        <begin position="29"/>
        <end position="99"/>
    </location>
</feature>
<protein>
    <recommendedName>
        <fullName evidence="1">PEP-utilising enzyme mobile domain-containing protein</fullName>
    </recommendedName>
</protein>
<dbReference type="GO" id="GO:0016772">
    <property type="term" value="F:transferase activity, transferring phosphorus-containing groups"/>
    <property type="evidence" value="ECO:0007669"/>
    <property type="project" value="InterPro"/>
</dbReference>
<reference evidence="2" key="1">
    <citation type="journal article" date="2016" name="Sci. Rep.">
        <title>Molecular characterization of firefly nuptial gifts: a multi-omics approach sheds light on postcopulatory sexual selection.</title>
        <authorList>
            <person name="Al-Wathiqui N."/>
            <person name="Fallon T.R."/>
            <person name="South A."/>
            <person name="Weng J.K."/>
            <person name="Lewis S.M."/>
        </authorList>
    </citation>
    <scope>NUCLEOTIDE SEQUENCE</scope>
</reference>
<sequence length="105" mass="11131">MRTGESVFNGDVHGRACVVRAVHDIRHLEQGDVLITSSVNLSWSPYFAMLSGLVTEASGVLSYGATLAKDFEVPCVVGVENATLIFETGDMVLLSGKNGTVQLSS</sequence>
<dbReference type="EMBL" id="GEZM01067952">
    <property type="protein sequence ID" value="JAV67306.1"/>
    <property type="molecule type" value="Transcribed_RNA"/>
</dbReference>
<evidence type="ECO:0000259" key="1">
    <source>
        <dbReference type="Pfam" id="PF00391"/>
    </source>
</evidence>
<dbReference type="Gene3D" id="3.50.30.10">
    <property type="entry name" value="Phosphohistidine domain"/>
    <property type="match status" value="1"/>
</dbReference>
<accession>A0A1Y1L6V1</accession>
<evidence type="ECO:0000313" key="2">
    <source>
        <dbReference type="EMBL" id="JAV67306.1"/>
    </source>
</evidence>
<name>A0A1Y1L6V1_PHOPY</name>
<dbReference type="InterPro" id="IPR036637">
    <property type="entry name" value="Phosphohistidine_dom_sf"/>
</dbReference>
<dbReference type="InterPro" id="IPR051549">
    <property type="entry name" value="PEP_Utilizing_Enz"/>
</dbReference>
<dbReference type="AlphaFoldDB" id="A0A1Y1L6V1"/>
<dbReference type="PANTHER" id="PTHR43615">
    <property type="entry name" value="PHOSPHOENOLPYRUVATE SYNTHASE-RELATED"/>
    <property type="match status" value="1"/>
</dbReference>
<dbReference type="Pfam" id="PF00391">
    <property type="entry name" value="PEP-utilizers"/>
    <property type="match status" value="1"/>
</dbReference>